<sequence length="336" mass="37112">MSCVSRSHGSRLGSSSFNPNLTSNLPPLDEKLGANKLVPQLVEREAVTPFFHLREHIFAPLHPSVGQCDWGVGLMEELTPETQGLVGLAEFREMVENMSPTWSRKCLILYLAQSQVICFPELADEVHLDQIYLGFSTGSASMNFPSLLDEFSGGFGENCKVQLGWTSVGAPICQHGCRLSWEHHRFHGLLATVGGPSMRALYLTERVTTQLIEESDIVSVASTTFILFPFSLADQDLVTWKAGIPFENRVDVETSLRITRSVTLRRADGLLVEMAVARREGIYGLLIPLNCYPANNADLEEVIGLVGSPKILVTQHSKDAFLRPYGDYDDDGQGRS</sequence>
<accession>A0A2N9EFS8</accession>
<evidence type="ECO:0000313" key="1">
    <source>
        <dbReference type="EMBL" id="SPC73593.1"/>
    </source>
</evidence>
<organism evidence="1">
    <name type="scientific">Fagus sylvatica</name>
    <name type="common">Beechnut</name>
    <dbReference type="NCBI Taxonomy" id="28930"/>
    <lineage>
        <taxon>Eukaryota</taxon>
        <taxon>Viridiplantae</taxon>
        <taxon>Streptophyta</taxon>
        <taxon>Embryophyta</taxon>
        <taxon>Tracheophyta</taxon>
        <taxon>Spermatophyta</taxon>
        <taxon>Magnoliopsida</taxon>
        <taxon>eudicotyledons</taxon>
        <taxon>Gunneridae</taxon>
        <taxon>Pentapetalae</taxon>
        <taxon>rosids</taxon>
        <taxon>fabids</taxon>
        <taxon>Fagales</taxon>
        <taxon>Fagaceae</taxon>
        <taxon>Fagus</taxon>
    </lineage>
</organism>
<dbReference type="EMBL" id="OIVN01000065">
    <property type="protein sequence ID" value="SPC73593.1"/>
    <property type="molecule type" value="Genomic_DNA"/>
</dbReference>
<proteinExistence type="predicted"/>
<dbReference type="AlphaFoldDB" id="A0A2N9EFS8"/>
<gene>
    <name evidence="1" type="ORF">FSB_LOCUS1475</name>
</gene>
<protein>
    <submittedName>
        <fullName evidence="1">Uncharacterized protein</fullName>
    </submittedName>
</protein>
<reference evidence="1" key="1">
    <citation type="submission" date="2018-02" db="EMBL/GenBank/DDBJ databases">
        <authorList>
            <person name="Cohen D.B."/>
            <person name="Kent A.D."/>
        </authorList>
    </citation>
    <scope>NUCLEOTIDE SEQUENCE</scope>
</reference>
<name>A0A2N9EFS8_FAGSY</name>